<keyword evidence="2" id="KW-0472">Membrane</keyword>
<keyword evidence="4" id="KW-1185">Reference proteome</keyword>
<dbReference type="KEGG" id="aaf:AURANDRAFT_64492"/>
<dbReference type="EMBL" id="GL833129">
    <property type="protein sequence ID" value="EGB08026.1"/>
    <property type="molecule type" value="Genomic_DNA"/>
</dbReference>
<dbReference type="Gene3D" id="3.90.550.10">
    <property type="entry name" value="Spore Coat Polysaccharide Biosynthesis Protein SpsA, Chain A"/>
    <property type="match status" value="1"/>
</dbReference>
<feature type="region of interest" description="Disordered" evidence="1">
    <location>
        <begin position="598"/>
        <end position="626"/>
    </location>
</feature>
<sequence length="975" mass="104136">MLRCGAGCDCAPPRTARDAAAPAAPPAAAGAREPAAATRGVLLFAVGAPLGETDGAPAIGEALRLARTIRRFHASARDLGVCLDYHVVAADDQARGAAEAELRRRAEPLGVELRAVAFDRAPALARATLARGCKWQDGCDERALVELRLRRMERLAASPFERTLYLDSDALACARLDGFFAALGESDVAYVSTTTIGKYVRRKTGLDAIFDASAAPPGAAPVAESAYLNAGVLAFRNSTGARRLLAAWRRVFVDEYLPRRVPGAHSMQDQPALWWAARTTPGVALERLPDEYHCKTHTTGATCARPGPLDVADGARGPSRGARRHSRDAGGRCVVLHGHGLVDAGPPDGGGADAPRPSAAELARARARRRRLSDFGKADKKCTTLLKKKKLDWLLEPFTCTKSVKTSNVALVLGTGLGDTGTRSVAKAVDALGVPTCHRTTATLEALGASNRRDMTPFASSGAWFDTPLASVWRRVACSFPNYKVVHTTRAGDRPRLSSTGNRMNARRQEQEHYLISRCLEYGTTCPTLADALVAFDGVAASLDRYAPRDKVHVMNMSTGFRLVPLAAFLGKPVPRGMRGVPRSKEFFCRTRAVAEKKKKPRVVTRHRSGKKKKKKPHPPPVTPEPALIPEEAMLLGGALLAASVVHVLTKRLSSSKRLVVRVGATFGISYVLGVRFLAGIKAGLGVDALGDLDAFGPLWTLSGLLFSVMLGQTYQYYFDRQGAIQDAAFEETLALWRLSQLVTTTINDLHARRSAYVLVKSYAEQLSAAGARRRPAAATTFESSWTRLSAAADLLVEFDLGNDEPSQLGDVCGLAAGAESAAGVQCIHDTVRDIHRCAAKRVSNINADLPPLQWHALSAFGVLLVGSFGLLDLGSAKLEAAVLAIGLASSALFYLVLSDLQNPFEGSWAVSPAAGSLEKFVAHMLEKHATLVRAHSKRAVTQVRASLRLAGTGNGVASLRKSADEASFSEKGGM</sequence>
<dbReference type="SUPFAM" id="SSF53448">
    <property type="entry name" value="Nucleotide-diphospho-sugar transferases"/>
    <property type="match status" value="1"/>
</dbReference>
<dbReference type="RefSeq" id="XP_009037388.1">
    <property type="nucleotide sequence ID" value="XM_009039140.1"/>
</dbReference>
<gene>
    <name evidence="3" type="ORF">AURANDRAFT_64492</name>
</gene>
<dbReference type="InParanoid" id="F0YAC2"/>
<dbReference type="GeneID" id="20224854"/>
<dbReference type="InterPro" id="IPR027417">
    <property type="entry name" value="P-loop_NTPase"/>
</dbReference>
<evidence type="ECO:0000313" key="4">
    <source>
        <dbReference type="Proteomes" id="UP000002729"/>
    </source>
</evidence>
<dbReference type="InterPro" id="IPR029044">
    <property type="entry name" value="Nucleotide-diphossugar_trans"/>
</dbReference>
<feature type="transmembrane region" description="Helical" evidence="2">
    <location>
        <begin position="633"/>
        <end position="650"/>
    </location>
</feature>
<protein>
    <recommendedName>
        <fullName evidence="5">Nucleotide-diphospho-sugar transferase domain-containing protein</fullName>
    </recommendedName>
</protein>
<keyword evidence="2" id="KW-1133">Transmembrane helix</keyword>
<evidence type="ECO:0000256" key="2">
    <source>
        <dbReference type="SAM" id="Phobius"/>
    </source>
</evidence>
<evidence type="ECO:0008006" key="5">
    <source>
        <dbReference type="Google" id="ProtNLM"/>
    </source>
</evidence>
<dbReference type="Pfam" id="PF14023">
    <property type="entry name" value="Bestrophin-like"/>
    <property type="match status" value="1"/>
</dbReference>
<dbReference type="InterPro" id="IPR040632">
    <property type="entry name" value="Sulfotransfer_4"/>
</dbReference>
<dbReference type="Pfam" id="PF17784">
    <property type="entry name" value="Sulfotransfer_4"/>
    <property type="match status" value="1"/>
</dbReference>
<proteinExistence type="predicted"/>
<organism evidence="4">
    <name type="scientific">Aureococcus anophagefferens</name>
    <name type="common">Harmful bloom alga</name>
    <dbReference type="NCBI Taxonomy" id="44056"/>
    <lineage>
        <taxon>Eukaryota</taxon>
        <taxon>Sar</taxon>
        <taxon>Stramenopiles</taxon>
        <taxon>Ochrophyta</taxon>
        <taxon>Pelagophyceae</taxon>
        <taxon>Pelagomonadales</taxon>
        <taxon>Pelagomonadaceae</taxon>
        <taxon>Aureococcus</taxon>
    </lineage>
</organism>
<dbReference type="Proteomes" id="UP000002729">
    <property type="component" value="Unassembled WGS sequence"/>
</dbReference>
<feature type="transmembrane region" description="Helical" evidence="2">
    <location>
        <begin position="881"/>
        <end position="898"/>
    </location>
</feature>
<accession>F0YAC2</accession>
<dbReference type="AlphaFoldDB" id="F0YAC2"/>
<evidence type="ECO:0000256" key="1">
    <source>
        <dbReference type="SAM" id="MobiDB-lite"/>
    </source>
</evidence>
<feature type="transmembrane region" description="Helical" evidence="2">
    <location>
        <begin position="855"/>
        <end position="875"/>
    </location>
</feature>
<dbReference type="OrthoDB" id="10644855at2759"/>
<evidence type="ECO:0000313" key="3">
    <source>
        <dbReference type="EMBL" id="EGB08026.1"/>
    </source>
</evidence>
<dbReference type="InterPro" id="IPR025333">
    <property type="entry name" value="DUF4239"/>
</dbReference>
<feature type="transmembrane region" description="Helical" evidence="2">
    <location>
        <begin position="659"/>
        <end position="679"/>
    </location>
</feature>
<keyword evidence="2" id="KW-0812">Transmembrane</keyword>
<name>F0YAC2_AURAN</name>
<dbReference type="Gene3D" id="3.40.50.300">
    <property type="entry name" value="P-loop containing nucleotide triphosphate hydrolases"/>
    <property type="match status" value="1"/>
</dbReference>
<reference evidence="3 4" key="1">
    <citation type="journal article" date="2011" name="Proc. Natl. Acad. Sci. U.S.A.">
        <title>Niche of harmful alga Aureococcus anophagefferens revealed through ecogenomics.</title>
        <authorList>
            <person name="Gobler C.J."/>
            <person name="Berry D.L."/>
            <person name="Dyhrman S.T."/>
            <person name="Wilhelm S.W."/>
            <person name="Salamov A."/>
            <person name="Lobanov A.V."/>
            <person name="Zhang Y."/>
            <person name="Collier J.L."/>
            <person name="Wurch L.L."/>
            <person name="Kustka A.B."/>
            <person name="Dill B.D."/>
            <person name="Shah M."/>
            <person name="VerBerkmoes N.C."/>
            <person name="Kuo A."/>
            <person name="Terry A."/>
            <person name="Pangilinan J."/>
            <person name="Lindquist E.A."/>
            <person name="Lucas S."/>
            <person name="Paulsen I.T."/>
            <person name="Hattenrath-Lehmann T.K."/>
            <person name="Talmage S.C."/>
            <person name="Walker E.A."/>
            <person name="Koch F."/>
            <person name="Burson A.M."/>
            <person name="Marcoval M.A."/>
            <person name="Tang Y.Z."/>
            <person name="Lecleir G.R."/>
            <person name="Coyne K.J."/>
            <person name="Berg G.M."/>
            <person name="Bertrand E.M."/>
            <person name="Saito M.A."/>
            <person name="Gladyshev V.N."/>
            <person name="Grigoriev I.V."/>
        </authorList>
    </citation>
    <scope>NUCLEOTIDE SEQUENCE [LARGE SCALE GENOMIC DNA]</scope>
    <source>
        <strain evidence="4">CCMP 1984</strain>
    </source>
</reference>
<feature type="compositionally biased region" description="Basic residues" evidence="1">
    <location>
        <begin position="598"/>
        <end position="618"/>
    </location>
</feature>
<feature type="transmembrane region" description="Helical" evidence="2">
    <location>
        <begin position="699"/>
        <end position="718"/>
    </location>
</feature>